<dbReference type="PANTHER" id="PTHR45626">
    <property type="entry name" value="TRANSCRIPTION TERMINATION FACTOR 2-RELATED"/>
    <property type="match status" value="1"/>
</dbReference>
<evidence type="ECO:0000313" key="14">
    <source>
        <dbReference type="EMBL" id="RPB28812.1"/>
    </source>
</evidence>
<dbReference type="InterPro" id="IPR000330">
    <property type="entry name" value="SNF2_N"/>
</dbReference>
<feature type="compositionally biased region" description="Acidic residues" evidence="10">
    <location>
        <begin position="166"/>
        <end position="187"/>
    </location>
</feature>
<dbReference type="OrthoDB" id="448448at2759"/>
<dbReference type="InterPro" id="IPR038718">
    <property type="entry name" value="SNF2-like_sf"/>
</dbReference>
<dbReference type="Pfam" id="PF00176">
    <property type="entry name" value="SNF2-rel_dom"/>
    <property type="match status" value="2"/>
</dbReference>
<evidence type="ECO:0000256" key="4">
    <source>
        <dbReference type="ARBA" id="ARBA00022771"/>
    </source>
</evidence>
<evidence type="ECO:0000256" key="2">
    <source>
        <dbReference type="ARBA" id="ARBA00022723"/>
    </source>
</evidence>
<evidence type="ECO:0000256" key="9">
    <source>
        <dbReference type="PROSITE-ProRule" id="PRU00175"/>
    </source>
</evidence>
<dbReference type="SUPFAM" id="SSF57850">
    <property type="entry name" value="RING/U-box"/>
    <property type="match status" value="1"/>
</dbReference>
<proteinExistence type="inferred from homology"/>
<dbReference type="InterPro" id="IPR001841">
    <property type="entry name" value="Znf_RING"/>
</dbReference>
<dbReference type="SMART" id="SM00184">
    <property type="entry name" value="RING"/>
    <property type="match status" value="1"/>
</dbReference>
<keyword evidence="3" id="KW-0547">Nucleotide-binding</keyword>
<dbReference type="GO" id="GO:0005634">
    <property type="term" value="C:nucleus"/>
    <property type="evidence" value="ECO:0007669"/>
    <property type="project" value="TreeGrafter"/>
</dbReference>
<dbReference type="PROSITE" id="PS00518">
    <property type="entry name" value="ZF_RING_1"/>
    <property type="match status" value="1"/>
</dbReference>
<dbReference type="SUPFAM" id="SSF52540">
    <property type="entry name" value="P-loop containing nucleoside triphosphate hydrolases"/>
    <property type="match status" value="2"/>
</dbReference>
<keyword evidence="6" id="KW-0347">Helicase</keyword>
<keyword evidence="7" id="KW-0862">Zinc</keyword>
<protein>
    <recommendedName>
        <fullName evidence="16">DNA repair protein RAD16</fullName>
    </recommendedName>
</protein>
<feature type="domain" description="Helicase C-terminal" evidence="13">
    <location>
        <begin position="758"/>
        <end position="912"/>
    </location>
</feature>
<gene>
    <name evidence="14" type="ORF">L211DRAFT_800613</name>
</gene>
<keyword evidence="8" id="KW-0067">ATP-binding</keyword>
<dbReference type="STRING" id="1051890.A0A3N4M7L1"/>
<evidence type="ECO:0000259" key="13">
    <source>
        <dbReference type="PROSITE" id="PS51194"/>
    </source>
</evidence>
<dbReference type="GO" id="GO:0005524">
    <property type="term" value="F:ATP binding"/>
    <property type="evidence" value="ECO:0007669"/>
    <property type="project" value="UniProtKB-KW"/>
</dbReference>
<feature type="compositionally biased region" description="Low complexity" evidence="10">
    <location>
        <begin position="201"/>
        <end position="214"/>
    </location>
</feature>
<dbReference type="InterPro" id="IPR027417">
    <property type="entry name" value="P-loop_NTPase"/>
</dbReference>
<evidence type="ECO:0000256" key="1">
    <source>
        <dbReference type="ARBA" id="ARBA00007025"/>
    </source>
</evidence>
<evidence type="ECO:0000313" key="15">
    <source>
        <dbReference type="Proteomes" id="UP000267821"/>
    </source>
</evidence>
<feature type="domain" description="RING-type" evidence="11">
    <location>
        <begin position="675"/>
        <end position="718"/>
    </location>
</feature>
<dbReference type="PROSITE" id="PS51192">
    <property type="entry name" value="HELICASE_ATP_BIND_1"/>
    <property type="match status" value="1"/>
</dbReference>
<evidence type="ECO:0000256" key="10">
    <source>
        <dbReference type="SAM" id="MobiDB-lite"/>
    </source>
</evidence>
<dbReference type="FunCoup" id="A0A3N4M7L1">
    <property type="interactions" value="284"/>
</dbReference>
<evidence type="ECO:0000256" key="5">
    <source>
        <dbReference type="ARBA" id="ARBA00022801"/>
    </source>
</evidence>
<dbReference type="PROSITE" id="PS51194">
    <property type="entry name" value="HELICASE_CTER"/>
    <property type="match status" value="1"/>
</dbReference>
<organism evidence="14 15">
    <name type="scientific">Terfezia boudieri ATCC MYA-4762</name>
    <dbReference type="NCBI Taxonomy" id="1051890"/>
    <lineage>
        <taxon>Eukaryota</taxon>
        <taxon>Fungi</taxon>
        <taxon>Dikarya</taxon>
        <taxon>Ascomycota</taxon>
        <taxon>Pezizomycotina</taxon>
        <taxon>Pezizomycetes</taxon>
        <taxon>Pezizales</taxon>
        <taxon>Pezizaceae</taxon>
        <taxon>Terfezia</taxon>
    </lineage>
</organism>
<comment type="similarity">
    <text evidence="1">Belongs to the SNF2/RAD54 helicase family.</text>
</comment>
<dbReference type="GO" id="GO:0004386">
    <property type="term" value="F:helicase activity"/>
    <property type="evidence" value="ECO:0007669"/>
    <property type="project" value="UniProtKB-KW"/>
</dbReference>
<reference evidence="14 15" key="1">
    <citation type="journal article" date="2018" name="Nat. Ecol. Evol.">
        <title>Pezizomycetes genomes reveal the molecular basis of ectomycorrhizal truffle lifestyle.</title>
        <authorList>
            <person name="Murat C."/>
            <person name="Payen T."/>
            <person name="Noel B."/>
            <person name="Kuo A."/>
            <person name="Morin E."/>
            <person name="Chen J."/>
            <person name="Kohler A."/>
            <person name="Krizsan K."/>
            <person name="Balestrini R."/>
            <person name="Da Silva C."/>
            <person name="Montanini B."/>
            <person name="Hainaut M."/>
            <person name="Levati E."/>
            <person name="Barry K.W."/>
            <person name="Belfiori B."/>
            <person name="Cichocki N."/>
            <person name="Clum A."/>
            <person name="Dockter R.B."/>
            <person name="Fauchery L."/>
            <person name="Guy J."/>
            <person name="Iotti M."/>
            <person name="Le Tacon F."/>
            <person name="Lindquist E.A."/>
            <person name="Lipzen A."/>
            <person name="Malagnac F."/>
            <person name="Mello A."/>
            <person name="Molinier V."/>
            <person name="Miyauchi S."/>
            <person name="Poulain J."/>
            <person name="Riccioni C."/>
            <person name="Rubini A."/>
            <person name="Sitrit Y."/>
            <person name="Splivallo R."/>
            <person name="Traeger S."/>
            <person name="Wang M."/>
            <person name="Zifcakova L."/>
            <person name="Wipf D."/>
            <person name="Zambonelli A."/>
            <person name="Paolocci F."/>
            <person name="Nowrousian M."/>
            <person name="Ottonello S."/>
            <person name="Baldrian P."/>
            <person name="Spatafora J.W."/>
            <person name="Henrissat B."/>
            <person name="Nagy L.G."/>
            <person name="Aury J.M."/>
            <person name="Wincker P."/>
            <person name="Grigoriev I.V."/>
            <person name="Bonfante P."/>
            <person name="Martin F.M."/>
        </authorList>
    </citation>
    <scope>NUCLEOTIDE SEQUENCE [LARGE SCALE GENOMIC DNA]</scope>
    <source>
        <strain evidence="14 15">ATCC MYA-4762</strain>
    </source>
</reference>
<evidence type="ECO:0000256" key="3">
    <source>
        <dbReference type="ARBA" id="ARBA00022741"/>
    </source>
</evidence>
<dbReference type="InterPro" id="IPR017907">
    <property type="entry name" value="Znf_RING_CS"/>
</dbReference>
<dbReference type="EMBL" id="ML121528">
    <property type="protein sequence ID" value="RPB28812.1"/>
    <property type="molecule type" value="Genomic_DNA"/>
</dbReference>
<evidence type="ECO:0000256" key="8">
    <source>
        <dbReference type="ARBA" id="ARBA00022840"/>
    </source>
</evidence>
<feature type="domain" description="Helicase ATP-binding" evidence="12">
    <location>
        <begin position="338"/>
        <end position="512"/>
    </location>
</feature>
<dbReference type="GO" id="GO:0008094">
    <property type="term" value="F:ATP-dependent activity, acting on DNA"/>
    <property type="evidence" value="ECO:0007669"/>
    <property type="project" value="TreeGrafter"/>
</dbReference>
<dbReference type="InterPro" id="IPR049730">
    <property type="entry name" value="SNF2/RAD54-like_C"/>
</dbReference>
<dbReference type="Gene3D" id="3.40.50.300">
    <property type="entry name" value="P-loop containing nucleotide triphosphate hydrolases"/>
    <property type="match status" value="1"/>
</dbReference>
<dbReference type="Pfam" id="PF00271">
    <property type="entry name" value="Helicase_C"/>
    <property type="match status" value="1"/>
</dbReference>
<dbReference type="CDD" id="cd16567">
    <property type="entry name" value="RING-HC_RAD16-like"/>
    <property type="match status" value="1"/>
</dbReference>
<evidence type="ECO:0000259" key="12">
    <source>
        <dbReference type="PROSITE" id="PS51192"/>
    </source>
</evidence>
<dbReference type="GO" id="GO:0006289">
    <property type="term" value="P:nucleotide-excision repair"/>
    <property type="evidence" value="ECO:0007669"/>
    <property type="project" value="TreeGrafter"/>
</dbReference>
<dbReference type="InterPro" id="IPR001650">
    <property type="entry name" value="Helicase_C-like"/>
</dbReference>
<dbReference type="InterPro" id="IPR014001">
    <property type="entry name" value="Helicase_ATP-bd"/>
</dbReference>
<dbReference type="AlphaFoldDB" id="A0A3N4M7L1"/>
<feature type="region of interest" description="Disordered" evidence="10">
    <location>
        <begin position="151"/>
        <end position="262"/>
    </location>
</feature>
<feature type="compositionally biased region" description="Acidic residues" evidence="10">
    <location>
        <begin position="219"/>
        <end position="254"/>
    </location>
</feature>
<keyword evidence="4 9" id="KW-0863">Zinc-finger</keyword>
<dbReference type="GO" id="GO:0016787">
    <property type="term" value="F:hydrolase activity"/>
    <property type="evidence" value="ECO:0007669"/>
    <property type="project" value="UniProtKB-KW"/>
</dbReference>
<dbReference type="Gene3D" id="3.40.50.10810">
    <property type="entry name" value="Tandem AAA-ATPase domain"/>
    <property type="match status" value="1"/>
</dbReference>
<dbReference type="PANTHER" id="PTHR45626:SF12">
    <property type="entry name" value="DNA REPAIR PROTEIN RAD16"/>
    <property type="match status" value="1"/>
</dbReference>
<dbReference type="InterPro" id="IPR018957">
    <property type="entry name" value="Znf_C3HC4_RING-type"/>
</dbReference>
<evidence type="ECO:0008006" key="16">
    <source>
        <dbReference type="Google" id="ProtNLM"/>
    </source>
</evidence>
<dbReference type="PROSITE" id="PS50089">
    <property type="entry name" value="ZF_RING_2"/>
    <property type="match status" value="1"/>
</dbReference>
<dbReference type="CDD" id="cd18008">
    <property type="entry name" value="DEXDc_SHPRH-like"/>
    <property type="match status" value="1"/>
</dbReference>
<evidence type="ECO:0000256" key="6">
    <source>
        <dbReference type="ARBA" id="ARBA00022806"/>
    </source>
</evidence>
<dbReference type="InParanoid" id="A0A3N4M7L1"/>
<evidence type="ECO:0000256" key="7">
    <source>
        <dbReference type="ARBA" id="ARBA00022833"/>
    </source>
</evidence>
<dbReference type="InterPro" id="IPR050628">
    <property type="entry name" value="SNF2_RAD54_helicase_TF"/>
</dbReference>
<dbReference type="Pfam" id="PF00097">
    <property type="entry name" value="zf-C3HC4"/>
    <property type="match status" value="1"/>
</dbReference>
<sequence length="925" mass="104480">MVNRKKPGVTAPATRVTRSKAKATVSVEIEQPVPESSVRLASPISELSNKRRKTAKNDSATVRARAQKVSVQIATLGSNDSGAVSSASSVAYGGEEIDTPATTISTGSVCGGKRILKTVTERLGGTKDSDSVLTTRSRSIRFSQRSRILLDSDGEEASVEEHGEDTAVDLEEEDFQPSEDDSDEYAEVETYRRGKRRARVRAAPTASSSSSSTRLETIAWDDDSELSDVPDTEMEIDAGADSDSDEDEDDDDEGTGATGATVSAPIVNTRVPRYRRGVRMSRAMRQMEALYWWHPELRTVWDELDKRVKVQIQQDPQPEGLTLTMLPFQLEGLHWMRNQEKTDFGGGILADEMGMGKTIQTIALLMAEPRHKPNLVVAPTVALMQWRNEIEKHTANALSVTIFHGTNRPTDTKILKNCDVIMTTYSVLESMYRKQQHGFKRKHGTVKENSVLHKIQFHRVILDEAHNIKDRTCNTAKAVFALTTKHKLCLSGTPLQNRIGEFFSLLRFLEADPFSYYFCRKCKCKSLHWKFSNHRSCDDCKHRPMDHCNWFNAELLKPIQQYGNVGEGKTAFAKLRKILGHLMLRRTKVEKADDLGLPPRVVRIRRDYFNEEELDLYDSIYGESRRKFDTYVAQGVVLNNYANIFTLITRMRQLADHPDLVLRKHAEEGQNTLVCCICDDEAEDAIASKCRHRFCRLCVSKYIESYDGEGAPDCPQCHLPLSIDLSQPAIENFSEVKKGSIISRIDMNNWKSSTKIEALVEELYKLRSKTQTIKSIVFSQFTSMLQLVEWRLHRGGFKTAMLEGSMSPPQRDAVIKHFMENASVEVFLVSLKAGGVALNLTEASQVFILDPWWNPSVEWQSGDRVHRIGQKRSCKITRLVVEDSIESRIIELQEKKARMIHATVNGDQKSMDKLTPADMQFLFQN</sequence>
<dbReference type="SMART" id="SM00487">
    <property type="entry name" value="DEXDc"/>
    <property type="match status" value="1"/>
</dbReference>
<keyword evidence="5" id="KW-0378">Hydrolase</keyword>
<dbReference type="Gene3D" id="3.30.40.10">
    <property type="entry name" value="Zinc/RING finger domain, C3HC4 (zinc finger)"/>
    <property type="match status" value="1"/>
</dbReference>
<dbReference type="InterPro" id="IPR013083">
    <property type="entry name" value="Znf_RING/FYVE/PHD"/>
</dbReference>
<dbReference type="CDD" id="cd18793">
    <property type="entry name" value="SF2_C_SNF"/>
    <property type="match status" value="1"/>
</dbReference>
<dbReference type="Proteomes" id="UP000267821">
    <property type="component" value="Unassembled WGS sequence"/>
</dbReference>
<dbReference type="SMART" id="SM00490">
    <property type="entry name" value="HELICc"/>
    <property type="match status" value="1"/>
</dbReference>
<keyword evidence="2" id="KW-0479">Metal-binding</keyword>
<evidence type="ECO:0000259" key="11">
    <source>
        <dbReference type="PROSITE" id="PS50089"/>
    </source>
</evidence>
<accession>A0A3N4M7L1</accession>
<keyword evidence="15" id="KW-1185">Reference proteome</keyword>
<name>A0A3N4M7L1_9PEZI</name>
<dbReference type="GO" id="GO:0008270">
    <property type="term" value="F:zinc ion binding"/>
    <property type="evidence" value="ECO:0007669"/>
    <property type="project" value="UniProtKB-KW"/>
</dbReference>